<keyword evidence="2" id="KW-1185">Reference proteome</keyword>
<reference evidence="1 2" key="1">
    <citation type="submission" date="2022-05" db="EMBL/GenBank/DDBJ databases">
        <title>Complete sequence of strain NY11312.</title>
        <authorList>
            <person name="Zhou D."/>
        </authorList>
    </citation>
    <scope>NUCLEOTIDE SEQUENCE [LARGE SCALE GENOMIC DNA]</scope>
    <source>
        <strain evidence="1 2">NY11312</strain>
    </source>
</reference>
<proteinExistence type="predicted"/>
<name>A0ABY7N821_ALCFA</name>
<evidence type="ECO:0000313" key="2">
    <source>
        <dbReference type="Proteomes" id="UP001211866"/>
    </source>
</evidence>
<dbReference type="EMBL" id="CP096916">
    <property type="protein sequence ID" value="WBM40041.1"/>
    <property type="molecule type" value="Genomic_DNA"/>
</dbReference>
<gene>
    <name evidence="1" type="ORF">M2J83_09585</name>
</gene>
<dbReference type="Proteomes" id="UP001211866">
    <property type="component" value="Chromosome"/>
</dbReference>
<protein>
    <submittedName>
        <fullName evidence="1">Uncharacterized protein</fullName>
    </submittedName>
</protein>
<accession>A0ABY7N821</accession>
<dbReference type="RefSeq" id="WP_270119992.1">
    <property type="nucleotide sequence ID" value="NZ_CP096916.1"/>
</dbReference>
<evidence type="ECO:0000313" key="1">
    <source>
        <dbReference type="EMBL" id="WBM40041.1"/>
    </source>
</evidence>
<organism evidence="1 2">
    <name type="scientific">Alcaligenes faecalis</name>
    <dbReference type="NCBI Taxonomy" id="511"/>
    <lineage>
        <taxon>Bacteria</taxon>
        <taxon>Pseudomonadati</taxon>
        <taxon>Pseudomonadota</taxon>
        <taxon>Betaproteobacteria</taxon>
        <taxon>Burkholderiales</taxon>
        <taxon>Alcaligenaceae</taxon>
        <taxon>Alcaligenes</taxon>
    </lineage>
</organism>
<sequence>MEIKDLVLSDEALNIIDKGTWVGDLDGAPGVELLVCGLGSKDAQKALSHKQAALRLKNRGKPLNEEQLAKAMRETLAEVVLKGWRGLKDEGKDLAYSPELAVSFITSRNGERFAGLVLQAAQRVDVDASLFVEEATKN</sequence>